<dbReference type="Proteomes" id="UP000680038">
    <property type="component" value="Unassembled WGS sequence"/>
</dbReference>
<dbReference type="CDD" id="cd00229">
    <property type="entry name" value="SGNH_hydrolase"/>
    <property type="match status" value="1"/>
</dbReference>
<dbReference type="GO" id="GO:0004622">
    <property type="term" value="F:phosphatidylcholine lysophospholipase activity"/>
    <property type="evidence" value="ECO:0007669"/>
    <property type="project" value="TreeGrafter"/>
</dbReference>
<protein>
    <recommendedName>
        <fullName evidence="1">SGNH hydrolase-type esterase domain-containing protein</fullName>
    </recommendedName>
</protein>
<dbReference type="InterPro" id="IPR051532">
    <property type="entry name" value="Ester_Hydrolysis_Enzymes"/>
</dbReference>
<evidence type="ECO:0000313" key="3">
    <source>
        <dbReference type="Proteomes" id="UP000680038"/>
    </source>
</evidence>
<evidence type="ECO:0000259" key="1">
    <source>
        <dbReference type="Pfam" id="PF13472"/>
    </source>
</evidence>
<comment type="caution">
    <text evidence="2">The sequence shown here is derived from an EMBL/GenBank/DDBJ whole genome shotgun (WGS) entry which is preliminary data.</text>
</comment>
<name>A0A916N5V5_9BACT</name>
<dbReference type="RefSeq" id="WP_215239027.1">
    <property type="nucleotide sequence ID" value="NZ_CAJRAF010000002.1"/>
</dbReference>
<dbReference type="InterPro" id="IPR013830">
    <property type="entry name" value="SGNH_hydro"/>
</dbReference>
<feature type="domain" description="SGNH hydrolase-type esterase" evidence="1">
    <location>
        <begin position="38"/>
        <end position="209"/>
    </location>
</feature>
<accession>A0A916N5V5</accession>
<gene>
    <name evidence="2" type="ORF">DYBT9275_02387</name>
</gene>
<sequence length="227" mass="25790">MKTSRREFIKQAGVFGLVLSFPDWHTRRSGKLLRVLIIGDSISVGYTPHVKEMMKDEAYVEHPVENCQGTKFGLQKIDKWIGTEPWDVIHFNFGLHDLKHVDPVTRVNSEKAEDPQQSNIKEYKENLEVIVKKLKTSGAKLIWATTTPYPDKPSGPYRNAADVLEYNKVALKIMKKNRIPVNDLYSYILPDMSAMQLPNNVHFKKEGSEALARKVVAAIKEQVAKGS</sequence>
<dbReference type="PANTHER" id="PTHR30383:SF26">
    <property type="entry name" value="SGNH HYDROLASE-TYPE ESTERASE DOMAIN-CONTAINING PROTEIN"/>
    <property type="match status" value="1"/>
</dbReference>
<dbReference type="SUPFAM" id="SSF52266">
    <property type="entry name" value="SGNH hydrolase"/>
    <property type="match status" value="1"/>
</dbReference>
<keyword evidence="3" id="KW-1185">Reference proteome</keyword>
<dbReference type="InterPro" id="IPR036514">
    <property type="entry name" value="SGNH_hydro_sf"/>
</dbReference>
<evidence type="ECO:0000313" key="2">
    <source>
        <dbReference type="EMBL" id="CAG5000101.1"/>
    </source>
</evidence>
<dbReference type="Pfam" id="PF13472">
    <property type="entry name" value="Lipase_GDSL_2"/>
    <property type="match status" value="1"/>
</dbReference>
<dbReference type="AlphaFoldDB" id="A0A916N5V5"/>
<dbReference type="Gene3D" id="3.40.50.1110">
    <property type="entry name" value="SGNH hydrolase"/>
    <property type="match status" value="1"/>
</dbReference>
<dbReference type="PANTHER" id="PTHR30383">
    <property type="entry name" value="THIOESTERASE 1/PROTEASE 1/LYSOPHOSPHOLIPASE L1"/>
    <property type="match status" value="1"/>
</dbReference>
<proteinExistence type="predicted"/>
<dbReference type="EMBL" id="CAJRAF010000002">
    <property type="protein sequence ID" value="CAG5000101.1"/>
    <property type="molecule type" value="Genomic_DNA"/>
</dbReference>
<organism evidence="2 3">
    <name type="scientific">Dyadobacter helix</name>
    <dbReference type="NCBI Taxonomy" id="2822344"/>
    <lineage>
        <taxon>Bacteria</taxon>
        <taxon>Pseudomonadati</taxon>
        <taxon>Bacteroidota</taxon>
        <taxon>Cytophagia</taxon>
        <taxon>Cytophagales</taxon>
        <taxon>Spirosomataceae</taxon>
        <taxon>Dyadobacter</taxon>
    </lineage>
</organism>
<reference evidence="2" key="1">
    <citation type="submission" date="2021-04" db="EMBL/GenBank/DDBJ databases">
        <authorList>
            <person name="Rodrigo-Torres L."/>
            <person name="Arahal R. D."/>
            <person name="Lucena T."/>
        </authorList>
    </citation>
    <scope>NUCLEOTIDE SEQUENCE</scope>
    <source>
        <strain evidence="2">CECT 9275</strain>
    </source>
</reference>